<evidence type="ECO:0000256" key="1">
    <source>
        <dbReference type="ARBA" id="ARBA00009964"/>
    </source>
</evidence>
<dbReference type="Pfam" id="PF01527">
    <property type="entry name" value="HTH_Tnp_1"/>
    <property type="match status" value="1"/>
</dbReference>
<comment type="similarity">
    <text evidence="1">Belongs to the transposase 8 family.</text>
</comment>
<accession>A0A432XB57</accession>
<dbReference type="GO" id="GO:0004803">
    <property type="term" value="F:transposase activity"/>
    <property type="evidence" value="ECO:0007669"/>
    <property type="project" value="InterPro"/>
</dbReference>
<organism evidence="3 4">
    <name type="scientific">Pseudidiomarina aquimaris</name>
    <dbReference type="NCBI Taxonomy" id="641841"/>
    <lineage>
        <taxon>Bacteria</taxon>
        <taxon>Pseudomonadati</taxon>
        <taxon>Pseudomonadota</taxon>
        <taxon>Gammaproteobacteria</taxon>
        <taxon>Alteromonadales</taxon>
        <taxon>Idiomarinaceae</taxon>
        <taxon>Pseudidiomarina</taxon>
    </lineage>
</organism>
<reference evidence="4" key="1">
    <citation type="journal article" date="2018" name="Front. Microbiol.">
        <title>Genome-Based Analysis Reveals the Taxonomy and Diversity of the Family Idiomarinaceae.</title>
        <authorList>
            <person name="Liu Y."/>
            <person name="Lai Q."/>
            <person name="Shao Z."/>
        </authorList>
    </citation>
    <scope>NUCLEOTIDE SEQUENCE [LARGE SCALE GENOMIC DNA]</scope>
    <source>
        <strain evidence="4">SW15</strain>
    </source>
</reference>
<dbReference type="InterPro" id="IPR036397">
    <property type="entry name" value="RNaseH_sf"/>
</dbReference>
<dbReference type="InterPro" id="IPR009057">
    <property type="entry name" value="Homeodomain-like_sf"/>
</dbReference>
<dbReference type="Proteomes" id="UP000286678">
    <property type="component" value="Unassembled WGS sequence"/>
</dbReference>
<dbReference type="PANTHER" id="PTHR47515">
    <property type="entry name" value="LOW CALCIUM RESPONSE LOCUS PROTEIN T"/>
    <property type="match status" value="1"/>
</dbReference>
<proteinExistence type="inferred from homology"/>
<dbReference type="NCBIfam" id="NF033516">
    <property type="entry name" value="transpos_IS3"/>
    <property type="match status" value="1"/>
</dbReference>
<dbReference type="PROSITE" id="PS50994">
    <property type="entry name" value="INTEGRASE"/>
    <property type="match status" value="1"/>
</dbReference>
<dbReference type="Pfam" id="PF13276">
    <property type="entry name" value="HTH_21"/>
    <property type="match status" value="1"/>
</dbReference>
<dbReference type="EMBL" id="PIPT01000020">
    <property type="protein sequence ID" value="RUO45807.1"/>
    <property type="molecule type" value="Genomic_DNA"/>
</dbReference>
<name>A0A432XB57_9GAMM</name>
<dbReference type="InterPro" id="IPR012337">
    <property type="entry name" value="RNaseH-like_sf"/>
</dbReference>
<gene>
    <name evidence="3" type="ORF">CWE21_13365</name>
</gene>
<dbReference type="RefSeq" id="WP_126834909.1">
    <property type="nucleotide sequence ID" value="NZ_PIPT01000020.1"/>
</dbReference>
<dbReference type="InterPro" id="IPR001584">
    <property type="entry name" value="Integrase_cat-core"/>
</dbReference>
<dbReference type="InterPro" id="IPR025948">
    <property type="entry name" value="HTH-like_dom"/>
</dbReference>
<dbReference type="Gene3D" id="1.10.10.60">
    <property type="entry name" value="Homeodomain-like"/>
    <property type="match status" value="1"/>
</dbReference>
<dbReference type="OrthoDB" id="9774685at2"/>
<dbReference type="InterPro" id="IPR002514">
    <property type="entry name" value="Transposase_8"/>
</dbReference>
<dbReference type="Gene3D" id="3.30.420.10">
    <property type="entry name" value="Ribonuclease H-like superfamily/Ribonuclease H"/>
    <property type="match status" value="1"/>
</dbReference>
<dbReference type="InterPro" id="IPR048020">
    <property type="entry name" value="Transpos_IS3"/>
</dbReference>
<dbReference type="GO" id="GO:0015074">
    <property type="term" value="P:DNA integration"/>
    <property type="evidence" value="ECO:0007669"/>
    <property type="project" value="InterPro"/>
</dbReference>
<evidence type="ECO:0000259" key="2">
    <source>
        <dbReference type="PROSITE" id="PS50994"/>
    </source>
</evidence>
<sequence>MKKRYSEEQIIKAIKEHEAGAKVEDICRRLGISNGTFYNWRSKYAGMEVNEAKRLRELEVENTKLKKLLAEKMLETEALKDVVFKKVVKPASKKRVVTHLVTTFKLSERLACKLVGLSRTAYRYQPKKRHDEPVTARLKKLAIEYPRYGYLMLHGLLKREGLVKNKKRTYRLYTEQGLQVRTKKRKKLTRPRVVMDAPIAVNQRWSMDFVSDQLANGRRFRVLNIVDDFSREIVGQLISVSISGQQVARFLSQIIETRDRPDSIVCDNGTEFTSKAMFFWSKNTGVRLSFIQPGKPTQNAFVESLNGKFRNECLNQHWFRTLDEARYDIEQWQRHYNEERPHSSLNYLPPVEYANQVA</sequence>
<dbReference type="AlphaFoldDB" id="A0A432XB57"/>
<dbReference type="GO" id="GO:0003677">
    <property type="term" value="F:DNA binding"/>
    <property type="evidence" value="ECO:0007669"/>
    <property type="project" value="InterPro"/>
</dbReference>
<dbReference type="Pfam" id="PF13683">
    <property type="entry name" value="rve_3"/>
    <property type="match status" value="1"/>
</dbReference>
<dbReference type="SUPFAM" id="SSF53098">
    <property type="entry name" value="Ribonuclease H-like"/>
    <property type="match status" value="1"/>
</dbReference>
<dbReference type="GO" id="GO:0006313">
    <property type="term" value="P:DNA transposition"/>
    <property type="evidence" value="ECO:0007669"/>
    <property type="project" value="InterPro"/>
</dbReference>
<dbReference type="SUPFAM" id="SSF46689">
    <property type="entry name" value="Homeodomain-like"/>
    <property type="match status" value="1"/>
</dbReference>
<protein>
    <submittedName>
        <fullName evidence="3">IS3 family transposase</fullName>
    </submittedName>
</protein>
<comment type="caution">
    <text evidence="3">The sequence shown here is derived from an EMBL/GenBank/DDBJ whole genome shotgun (WGS) entry which is preliminary data.</text>
</comment>
<dbReference type="PANTHER" id="PTHR47515:SF1">
    <property type="entry name" value="BLR2054 PROTEIN"/>
    <property type="match status" value="1"/>
</dbReference>
<keyword evidence="4" id="KW-1185">Reference proteome</keyword>
<evidence type="ECO:0000313" key="4">
    <source>
        <dbReference type="Proteomes" id="UP000286678"/>
    </source>
</evidence>
<feature type="domain" description="Integrase catalytic" evidence="2">
    <location>
        <begin position="194"/>
        <end position="357"/>
    </location>
</feature>
<evidence type="ECO:0000313" key="3">
    <source>
        <dbReference type="EMBL" id="RUO45807.1"/>
    </source>
</evidence>